<evidence type="ECO:0000313" key="3">
    <source>
        <dbReference type="Proteomes" id="UP000324091"/>
    </source>
</evidence>
<protein>
    <submittedName>
        <fullName evidence="2">Uncharacterized protein</fullName>
    </submittedName>
</protein>
<accession>A0A5C6PE08</accession>
<dbReference type="PANTHER" id="PTHR31025">
    <property type="entry name" value="SI:CH211-196P9.1-RELATED"/>
    <property type="match status" value="1"/>
</dbReference>
<gene>
    <name evidence="2" type="ORF">D4764_12G0011230</name>
</gene>
<keyword evidence="3" id="KW-1185">Reference proteome</keyword>
<reference evidence="2 3" key="1">
    <citation type="submission" date="2019-04" db="EMBL/GenBank/DDBJ databases">
        <title>Chromosome genome assembly for Takifugu flavidus.</title>
        <authorList>
            <person name="Xiao S."/>
        </authorList>
    </citation>
    <scope>NUCLEOTIDE SEQUENCE [LARGE SCALE GENOMIC DNA]</scope>
    <source>
        <strain evidence="2">HTHZ2018</strain>
        <tissue evidence="2">Muscle</tissue>
    </source>
</reference>
<name>A0A5C6PE08_9TELE</name>
<proteinExistence type="predicted"/>
<dbReference type="PANTHER" id="PTHR31025:SF31">
    <property type="entry name" value="SI:CH211-166E11.5"/>
    <property type="match status" value="1"/>
</dbReference>
<dbReference type="Proteomes" id="UP000324091">
    <property type="component" value="Chromosome 12"/>
</dbReference>
<organism evidence="2 3">
    <name type="scientific">Takifugu flavidus</name>
    <name type="common">sansaifugu</name>
    <dbReference type="NCBI Taxonomy" id="433684"/>
    <lineage>
        <taxon>Eukaryota</taxon>
        <taxon>Metazoa</taxon>
        <taxon>Chordata</taxon>
        <taxon>Craniata</taxon>
        <taxon>Vertebrata</taxon>
        <taxon>Euteleostomi</taxon>
        <taxon>Actinopterygii</taxon>
        <taxon>Neopterygii</taxon>
        <taxon>Teleostei</taxon>
        <taxon>Neoteleostei</taxon>
        <taxon>Acanthomorphata</taxon>
        <taxon>Eupercaria</taxon>
        <taxon>Tetraodontiformes</taxon>
        <taxon>Tetradontoidea</taxon>
        <taxon>Tetraodontidae</taxon>
        <taxon>Takifugu</taxon>
    </lineage>
</organism>
<dbReference type="EMBL" id="RHFK02000004">
    <property type="protein sequence ID" value="TWW77733.1"/>
    <property type="molecule type" value="Genomic_DNA"/>
</dbReference>
<sequence length="230" mass="26067">MCNSLKRKSHVDQKPAKNVQKPGKAEVNSLPPYPEREAEVNYLPPYPERGRAGEAEVNYLPPYPAGEAEVNYLPPYPEGEAEVNYLPPYPAGEAEVNYLPPYPAGEAEVNYLPPYPEGEAEVNYLPPYPAGEAEVNYLPPYPEGENEETQEQERIQLIKDKMTKTFVQRRHEIINLSPSVEDIKARWPALFETLIRNLSIVEACTVVLNIQFLDTIQLPVVSAERRRSTF</sequence>
<dbReference type="AlphaFoldDB" id="A0A5C6PE08"/>
<evidence type="ECO:0000313" key="2">
    <source>
        <dbReference type="EMBL" id="TWW77733.1"/>
    </source>
</evidence>
<comment type="caution">
    <text evidence="2">The sequence shown here is derived from an EMBL/GenBank/DDBJ whole genome shotgun (WGS) entry which is preliminary data.</text>
</comment>
<evidence type="ECO:0000256" key="1">
    <source>
        <dbReference type="SAM" id="MobiDB-lite"/>
    </source>
</evidence>
<feature type="region of interest" description="Disordered" evidence="1">
    <location>
        <begin position="1"/>
        <end position="38"/>
    </location>
</feature>